<dbReference type="CDD" id="cd02803">
    <property type="entry name" value="OYE_like_FMN_family"/>
    <property type="match status" value="1"/>
</dbReference>
<protein>
    <submittedName>
        <fullName evidence="4">Oxidoreductase, FAD/FMN-binding protein</fullName>
    </submittedName>
</protein>
<keyword evidence="5" id="KW-1185">Reference proteome</keyword>
<keyword evidence="2" id="KW-0560">Oxidoreductase</keyword>
<evidence type="ECO:0000256" key="2">
    <source>
        <dbReference type="ARBA" id="ARBA00023002"/>
    </source>
</evidence>
<evidence type="ECO:0000313" key="5">
    <source>
        <dbReference type="Proteomes" id="UP000003438"/>
    </source>
</evidence>
<dbReference type="STRING" id="411471.SUBVAR_06334"/>
<evidence type="ECO:0000259" key="3">
    <source>
        <dbReference type="Pfam" id="PF00724"/>
    </source>
</evidence>
<proteinExistence type="predicted"/>
<dbReference type="GO" id="GO:0010181">
    <property type="term" value="F:FMN binding"/>
    <property type="evidence" value="ECO:0007669"/>
    <property type="project" value="InterPro"/>
</dbReference>
<dbReference type="Gene3D" id="3.20.20.70">
    <property type="entry name" value="Aldolase class I"/>
    <property type="match status" value="1"/>
</dbReference>
<gene>
    <name evidence="4" type="ORF">SUBVAR_06334</name>
</gene>
<comment type="caution">
    <text evidence="4">The sequence shown here is derived from an EMBL/GenBank/DDBJ whole genome shotgun (WGS) entry which is preliminary data.</text>
</comment>
<feature type="domain" description="NADH:flavin oxidoreductase/NADH oxidase N-terminal" evidence="3">
    <location>
        <begin position="4"/>
        <end position="324"/>
    </location>
</feature>
<accession>D1PPL7</accession>
<dbReference type="AlphaFoldDB" id="D1PPL7"/>
<dbReference type="RefSeq" id="WP_007047697.1">
    <property type="nucleotide sequence ID" value="NZ_GG704769.1"/>
</dbReference>
<dbReference type="HOGENOM" id="CLU_012153_2_3_9"/>
<evidence type="ECO:0000313" key="4">
    <source>
        <dbReference type="EMBL" id="EFB75361.1"/>
    </source>
</evidence>
<dbReference type="InterPro" id="IPR013785">
    <property type="entry name" value="Aldolase_TIM"/>
</dbReference>
<dbReference type="OrthoDB" id="9772736at2"/>
<dbReference type="InterPro" id="IPR051799">
    <property type="entry name" value="NADH_flavin_oxidoreductase"/>
</dbReference>
<dbReference type="GO" id="GO:0016491">
    <property type="term" value="F:oxidoreductase activity"/>
    <property type="evidence" value="ECO:0007669"/>
    <property type="project" value="UniProtKB-KW"/>
</dbReference>
<dbReference type="PANTHER" id="PTHR43656:SF2">
    <property type="entry name" value="BINDING OXIDOREDUCTASE, PUTATIVE (AFU_ORTHOLOGUE AFUA_2G08260)-RELATED"/>
    <property type="match status" value="1"/>
</dbReference>
<evidence type="ECO:0000256" key="1">
    <source>
        <dbReference type="ARBA" id="ARBA00022630"/>
    </source>
</evidence>
<dbReference type="Pfam" id="PF00724">
    <property type="entry name" value="Oxidored_FMN"/>
    <property type="match status" value="1"/>
</dbReference>
<name>D1PPL7_9FIRM</name>
<organism evidence="4 5">
    <name type="scientific">Subdoligranulum variabile DSM 15176</name>
    <dbReference type="NCBI Taxonomy" id="411471"/>
    <lineage>
        <taxon>Bacteria</taxon>
        <taxon>Bacillati</taxon>
        <taxon>Bacillota</taxon>
        <taxon>Clostridia</taxon>
        <taxon>Eubacteriales</taxon>
        <taxon>Oscillospiraceae</taxon>
        <taxon>Subdoligranulum</taxon>
    </lineage>
</organism>
<dbReference type="SUPFAM" id="SSF51395">
    <property type="entry name" value="FMN-linked oxidoreductases"/>
    <property type="match status" value="1"/>
</dbReference>
<dbReference type="Proteomes" id="UP000003438">
    <property type="component" value="Unassembled WGS sequence"/>
</dbReference>
<reference evidence="4" key="1">
    <citation type="submission" date="2009-12" db="EMBL/GenBank/DDBJ databases">
        <authorList>
            <person name="Weinstock G."/>
            <person name="Sodergren E."/>
            <person name="Clifton S."/>
            <person name="Fulton L."/>
            <person name="Fulton B."/>
            <person name="Courtney L."/>
            <person name="Fronick C."/>
            <person name="Harrison M."/>
            <person name="Strong C."/>
            <person name="Farmer C."/>
            <person name="Delahaunty K."/>
            <person name="Markovic C."/>
            <person name="Hall O."/>
            <person name="Minx P."/>
            <person name="Tomlinson C."/>
            <person name="Mitreva M."/>
            <person name="Nelson J."/>
            <person name="Hou S."/>
            <person name="Wollam A."/>
            <person name="Pepin K.H."/>
            <person name="Johnson M."/>
            <person name="Bhonagiri V."/>
            <person name="Nash W.E."/>
            <person name="Warren W."/>
            <person name="Chinwalla A."/>
            <person name="Mardis E.R."/>
            <person name="Wilson R.K."/>
        </authorList>
    </citation>
    <scope>NUCLEOTIDE SEQUENCE [LARGE SCALE GENOMIC DNA]</scope>
    <source>
        <strain evidence="4">DSM 15176</strain>
    </source>
</reference>
<dbReference type="InterPro" id="IPR001155">
    <property type="entry name" value="OxRdtase_FMN_N"/>
</dbReference>
<sequence>MSRLFEPIAIHDLVLKNRLVMPPMATAKADETGGVTDAVCAYYQERARYSKIGLIITEHSYVSQQGKAHPGQTSLAEEETVPGWRRLTDCVHQEGVRIFAQLSHAGTAASSQVTGQTPVGPSAICHPKQQKEIPAEMTVRQIQETAQAFGEAARRAREAGFDGVEIHAAHGYLLNQFYSPLANHRSDAYGPQSVENRTRFLREVLQAVRRAAGEDFPVAVRLGGCDYQEGGSTLEDSTAACRILAESGTDLLHLTGGMNGFVRPGHQEPGYFQDMSRAARQAVQIPVLLTGGVTTLAQAQALLEEGCADLIGVGRAIFRDSHWAD</sequence>
<dbReference type="EMBL" id="ACBY02000027">
    <property type="protein sequence ID" value="EFB75361.1"/>
    <property type="molecule type" value="Genomic_DNA"/>
</dbReference>
<dbReference type="eggNOG" id="COG1902">
    <property type="taxonomic scope" value="Bacteria"/>
</dbReference>
<keyword evidence="1" id="KW-0285">Flavoprotein</keyword>
<dbReference type="PANTHER" id="PTHR43656">
    <property type="entry name" value="BINDING OXIDOREDUCTASE, PUTATIVE (AFU_ORTHOLOGUE AFUA_2G08260)-RELATED"/>
    <property type="match status" value="1"/>
</dbReference>